<feature type="non-terminal residue" evidence="1">
    <location>
        <position position="1"/>
    </location>
</feature>
<proteinExistence type="predicted"/>
<keyword evidence="2" id="KW-1185">Reference proteome</keyword>
<comment type="caution">
    <text evidence="1">The sequence shown here is derived from an EMBL/GenBank/DDBJ whole genome shotgun (WGS) entry which is preliminary data.</text>
</comment>
<gene>
    <name evidence="1" type="ORF">BDM02DRAFT_3065610</name>
</gene>
<dbReference type="EMBL" id="MU117972">
    <property type="protein sequence ID" value="KAF9651870.1"/>
    <property type="molecule type" value="Genomic_DNA"/>
</dbReference>
<reference evidence="1" key="2">
    <citation type="journal article" date="2020" name="Nat. Commun.">
        <title>Large-scale genome sequencing of mycorrhizal fungi provides insights into the early evolution of symbiotic traits.</title>
        <authorList>
            <person name="Miyauchi S."/>
            <person name="Kiss E."/>
            <person name="Kuo A."/>
            <person name="Drula E."/>
            <person name="Kohler A."/>
            <person name="Sanchez-Garcia M."/>
            <person name="Morin E."/>
            <person name="Andreopoulos B."/>
            <person name="Barry K.W."/>
            <person name="Bonito G."/>
            <person name="Buee M."/>
            <person name="Carver A."/>
            <person name="Chen C."/>
            <person name="Cichocki N."/>
            <person name="Clum A."/>
            <person name="Culley D."/>
            <person name="Crous P.W."/>
            <person name="Fauchery L."/>
            <person name="Girlanda M."/>
            <person name="Hayes R.D."/>
            <person name="Keri Z."/>
            <person name="LaButti K."/>
            <person name="Lipzen A."/>
            <person name="Lombard V."/>
            <person name="Magnuson J."/>
            <person name="Maillard F."/>
            <person name="Murat C."/>
            <person name="Nolan M."/>
            <person name="Ohm R.A."/>
            <person name="Pangilinan J."/>
            <person name="Pereira M.F."/>
            <person name="Perotto S."/>
            <person name="Peter M."/>
            <person name="Pfister S."/>
            <person name="Riley R."/>
            <person name="Sitrit Y."/>
            <person name="Stielow J.B."/>
            <person name="Szollosi G."/>
            <person name="Zifcakova L."/>
            <person name="Stursova M."/>
            <person name="Spatafora J.W."/>
            <person name="Tedersoo L."/>
            <person name="Vaario L.M."/>
            <person name="Yamada A."/>
            <person name="Yan M."/>
            <person name="Wang P."/>
            <person name="Xu J."/>
            <person name="Bruns T."/>
            <person name="Baldrian P."/>
            <person name="Vilgalys R."/>
            <person name="Dunand C."/>
            <person name="Henrissat B."/>
            <person name="Grigoriev I.V."/>
            <person name="Hibbett D."/>
            <person name="Nagy L.G."/>
            <person name="Martin F.M."/>
        </authorList>
    </citation>
    <scope>NUCLEOTIDE SEQUENCE</scope>
    <source>
        <strain evidence="1">P2</strain>
    </source>
</reference>
<accession>A0ACB6ZR45</accession>
<sequence>PPQQDPPPAFSTYTASFFTAGNGPIVSHDPHLNEDGEALYRFLLAHSSTPPTYHLHVRGTHKETRTRIVDSHHHHGGNNRGHRRGHETRTETHTEVIVDFDFRIDLTPSVITDPAHAPVQWSVPDDEPAYRGKVYQQVEVLGTPIGETRMRKPSWKERKGYKLWCKQRISKGLPPWIGSYSRNPSASRNAPSEGEIQLKSSRTVRQWCDDYCASEKLLKEFVYTKSVYGWDFGVLNQAIETLIVKQTSYGGTLKVRFAPFPSANDLIIIRPTNTLSKLVSNMWVKLLLWITLIYPFIWLFKRFHKRGGGVWKVCGGGYPLKVVLPLPRDDGDQLPTFEEVAGNSSSVHVRAETYVIGEREGEWFRKWENTIRGAVLSRRQDKTPLVHPTDAPYINPSAVLLDGY</sequence>
<reference evidence="1" key="1">
    <citation type="submission" date="2019-10" db="EMBL/GenBank/DDBJ databases">
        <authorList>
            <consortium name="DOE Joint Genome Institute"/>
            <person name="Kuo A."/>
            <person name="Miyauchi S."/>
            <person name="Kiss E."/>
            <person name="Drula E."/>
            <person name="Kohler A."/>
            <person name="Sanchez-Garcia M."/>
            <person name="Andreopoulos B."/>
            <person name="Barry K.W."/>
            <person name="Bonito G."/>
            <person name="Buee M."/>
            <person name="Carver A."/>
            <person name="Chen C."/>
            <person name="Cichocki N."/>
            <person name="Clum A."/>
            <person name="Culley D."/>
            <person name="Crous P.W."/>
            <person name="Fauchery L."/>
            <person name="Girlanda M."/>
            <person name="Hayes R."/>
            <person name="Keri Z."/>
            <person name="Labutti K."/>
            <person name="Lipzen A."/>
            <person name="Lombard V."/>
            <person name="Magnuson J."/>
            <person name="Maillard F."/>
            <person name="Morin E."/>
            <person name="Murat C."/>
            <person name="Nolan M."/>
            <person name="Ohm R."/>
            <person name="Pangilinan J."/>
            <person name="Pereira M."/>
            <person name="Perotto S."/>
            <person name="Peter M."/>
            <person name="Riley R."/>
            <person name="Sitrit Y."/>
            <person name="Stielow B."/>
            <person name="Szollosi G."/>
            <person name="Zifcakova L."/>
            <person name="Stursova M."/>
            <person name="Spatafora J.W."/>
            <person name="Tedersoo L."/>
            <person name="Vaario L.-M."/>
            <person name="Yamada A."/>
            <person name="Yan M."/>
            <person name="Wang P."/>
            <person name="Xu J."/>
            <person name="Bruns T."/>
            <person name="Baldrian P."/>
            <person name="Vilgalys R."/>
            <person name="Henrissat B."/>
            <person name="Grigoriev I.V."/>
            <person name="Hibbett D."/>
            <person name="Nagy L.G."/>
            <person name="Martin F.M."/>
        </authorList>
    </citation>
    <scope>NUCLEOTIDE SEQUENCE</scope>
    <source>
        <strain evidence="1">P2</strain>
    </source>
</reference>
<evidence type="ECO:0000313" key="1">
    <source>
        <dbReference type="EMBL" id="KAF9651870.1"/>
    </source>
</evidence>
<evidence type="ECO:0000313" key="2">
    <source>
        <dbReference type="Proteomes" id="UP000886501"/>
    </source>
</evidence>
<feature type="non-terminal residue" evidence="1">
    <location>
        <position position="404"/>
    </location>
</feature>
<organism evidence="1 2">
    <name type="scientific">Thelephora ganbajun</name>
    <name type="common">Ganba fungus</name>
    <dbReference type="NCBI Taxonomy" id="370292"/>
    <lineage>
        <taxon>Eukaryota</taxon>
        <taxon>Fungi</taxon>
        <taxon>Dikarya</taxon>
        <taxon>Basidiomycota</taxon>
        <taxon>Agaricomycotina</taxon>
        <taxon>Agaricomycetes</taxon>
        <taxon>Thelephorales</taxon>
        <taxon>Thelephoraceae</taxon>
        <taxon>Thelephora</taxon>
    </lineage>
</organism>
<name>A0ACB6ZR45_THEGA</name>
<protein>
    <submittedName>
        <fullName evidence="1">Uncharacterized protein</fullName>
    </submittedName>
</protein>
<dbReference type="Proteomes" id="UP000886501">
    <property type="component" value="Unassembled WGS sequence"/>
</dbReference>